<comment type="caution">
    <text evidence="1">The sequence shown here is derived from an EMBL/GenBank/DDBJ whole genome shotgun (WGS) entry which is preliminary data.</text>
</comment>
<evidence type="ECO:0000313" key="1">
    <source>
        <dbReference type="EMBL" id="KAK3281966.1"/>
    </source>
</evidence>
<dbReference type="Proteomes" id="UP001190700">
    <property type="component" value="Unassembled WGS sequence"/>
</dbReference>
<organism evidence="1 2">
    <name type="scientific">Cymbomonas tetramitiformis</name>
    <dbReference type="NCBI Taxonomy" id="36881"/>
    <lineage>
        <taxon>Eukaryota</taxon>
        <taxon>Viridiplantae</taxon>
        <taxon>Chlorophyta</taxon>
        <taxon>Pyramimonadophyceae</taxon>
        <taxon>Pyramimonadales</taxon>
        <taxon>Pyramimonadaceae</taxon>
        <taxon>Cymbomonas</taxon>
    </lineage>
</organism>
<gene>
    <name evidence="1" type="ORF">CYMTET_10273</name>
</gene>
<keyword evidence="2" id="KW-1185">Reference proteome</keyword>
<evidence type="ECO:0000313" key="2">
    <source>
        <dbReference type="Proteomes" id="UP001190700"/>
    </source>
</evidence>
<name>A0AAE0GQ01_9CHLO</name>
<dbReference type="EMBL" id="LGRX02003606">
    <property type="protein sequence ID" value="KAK3281966.1"/>
    <property type="molecule type" value="Genomic_DNA"/>
</dbReference>
<accession>A0AAE0GQ01</accession>
<reference evidence="1 2" key="1">
    <citation type="journal article" date="2015" name="Genome Biol. Evol.">
        <title>Comparative Genomics of a Bacterivorous Green Alga Reveals Evolutionary Causalities and Consequences of Phago-Mixotrophic Mode of Nutrition.</title>
        <authorList>
            <person name="Burns J.A."/>
            <person name="Paasch A."/>
            <person name="Narechania A."/>
            <person name="Kim E."/>
        </authorList>
    </citation>
    <scope>NUCLEOTIDE SEQUENCE [LARGE SCALE GENOMIC DNA]</scope>
    <source>
        <strain evidence="1 2">PLY_AMNH</strain>
    </source>
</reference>
<dbReference type="AlphaFoldDB" id="A0AAE0GQ01"/>
<sequence>MLDPLDMGIRTEKASWALVSTTHTECDTEQNEPRSHPDRVWLEEFILGLAAYLPYAAYAVCNKTPISVALRCSLVDPALATAAVGSRLPPDLTWIADGTGSLTSAISLDPYAKGKMGTFADGISGSMIYSNGKRAVKHCAPGLEEKPAVVAALAALAVAGPQLVKGKLSPASLVEFALGVTSYCLSEVTAKLMAEPRHIQHITSKFWAAPLRRVENWGHRQIARHAFASPSKPRHALQRGHR</sequence>
<protein>
    <submittedName>
        <fullName evidence="1">Uncharacterized protein</fullName>
    </submittedName>
</protein>
<proteinExistence type="predicted"/>